<feature type="domain" description="N-acetyltransferase" evidence="3">
    <location>
        <begin position="151"/>
        <end position="305"/>
    </location>
</feature>
<dbReference type="CDD" id="cd04301">
    <property type="entry name" value="NAT_SF"/>
    <property type="match status" value="1"/>
</dbReference>
<dbReference type="InterPro" id="IPR036388">
    <property type="entry name" value="WH-like_DNA-bd_sf"/>
</dbReference>
<dbReference type="SMART" id="SM00347">
    <property type="entry name" value="HTH_MARR"/>
    <property type="match status" value="1"/>
</dbReference>
<dbReference type="Gene3D" id="3.40.630.30">
    <property type="match status" value="1"/>
</dbReference>
<dbReference type="Gene3D" id="1.10.10.10">
    <property type="entry name" value="Winged helix-like DNA-binding domain superfamily/Winged helix DNA-binding domain"/>
    <property type="match status" value="1"/>
</dbReference>
<sequence>MTSPLAPEASAVRDFNRFYTRIIGALDEGLVRTPFSLTDARVVYELAQRPATEVPALRRELALDPGYLSRILSRFAADGLVERSQSPVDARRQVVTLTEAGRAAYAQLNERTQTEIEALLAGLSVPDRKRLVEAMRTIRGVLGEAVPPRAYLLRPVGPGDLGWVVHRHGVRYAEEYGWDVTFESLVARIVAEYVDQRDPGREEAWIAELDGAPVGCVFCVRRDDEVAQLRLLLVEPEARGLGIGSRLVDECLRFARRAGYREIMLWTNDVLAEARRIYEKAGFELREQAPHHSFGHDLVEQTWWRRL</sequence>
<evidence type="ECO:0000259" key="3">
    <source>
        <dbReference type="PROSITE" id="PS51186"/>
    </source>
</evidence>
<dbReference type="InterPro" id="IPR036390">
    <property type="entry name" value="WH_DNA-bd_sf"/>
</dbReference>
<protein>
    <submittedName>
        <fullName evidence="4">MarR family transcriptional regulator</fullName>
    </submittedName>
</protein>
<dbReference type="SUPFAM" id="SSF46785">
    <property type="entry name" value="Winged helix' DNA-binding domain"/>
    <property type="match status" value="1"/>
</dbReference>
<proteinExistence type="predicted"/>
<dbReference type="InterPro" id="IPR050769">
    <property type="entry name" value="NAT_camello-type"/>
</dbReference>
<name>A0ABQ4EWL9_9ACTN</name>
<gene>
    <name evidence="4" type="ORF">Pma05_55880</name>
</gene>
<dbReference type="Pfam" id="PF00583">
    <property type="entry name" value="Acetyltransf_1"/>
    <property type="match status" value="1"/>
</dbReference>
<evidence type="ECO:0000313" key="4">
    <source>
        <dbReference type="EMBL" id="GIG99015.1"/>
    </source>
</evidence>
<dbReference type="InterPro" id="IPR016181">
    <property type="entry name" value="Acyl_CoA_acyltransferase"/>
</dbReference>
<dbReference type="PROSITE" id="PS51186">
    <property type="entry name" value="GNAT"/>
    <property type="match status" value="1"/>
</dbReference>
<evidence type="ECO:0000259" key="2">
    <source>
        <dbReference type="PROSITE" id="PS50995"/>
    </source>
</evidence>
<comment type="caution">
    <text evidence="4">The sequence shown here is derived from an EMBL/GenBank/DDBJ whole genome shotgun (WGS) entry which is preliminary data.</text>
</comment>
<dbReference type="SUPFAM" id="SSF55729">
    <property type="entry name" value="Acyl-CoA N-acyltransferases (Nat)"/>
    <property type="match status" value="1"/>
</dbReference>
<dbReference type="InterPro" id="IPR000182">
    <property type="entry name" value="GNAT_dom"/>
</dbReference>
<dbReference type="EMBL" id="BONX01000039">
    <property type="protein sequence ID" value="GIG99015.1"/>
    <property type="molecule type" value="Genomic_DNA"/>
</dbReference>
<feature type="domain" description="HTH marR-type" evidence="2">
    <location>
        <begin position="1"/>
        <end position="140"/>
    </location>
</feature>
<dbReference type="PANTHER" id="PTHR13947">
    <property type="entry name" value="GNAT FAMILY N-ACETYLTRANSFERASE"/>
    <property type="match status" value="1"/>
</dbReference>
<organism evidence="4 5">
    <name type="scientific">Plantactinospora mayteni</name>
    <dbReference type="NCBI Taxonomy" id="566021"/>
    <lineage>
        <taxon>Bacteria</taxon>
        <taxon>Bacillati</taxon>
        <taxon>Actinomycetota</taxon>
        <taxon>Actinomycetes</taxon>
        <taxon>Micromonosporales</taxon>
        <taxon>Micromonosporaceae</taxon>
        <taxon>Plantactinospora</taxon>
    </lineage>
</organism>
<dbReference type="Proteomes" id="UP000621500">
    <property type="component" value="Unassembled WGS sequence"/>
</dbReference>
<evidence type="ECO:0000256" key="1">
    <source>
        <dbReference type="ARBA" id="ARBA00022679"/>
    </source>
</evidence>
<keyword evidence="5" id="KW-1185">Reference proteome</keyword>
<evidence type="ECO:0000313" key="5">
    <source>
        <dbReference type="Proteomes" id="UP000621500"/>
    </source>
</evidence>
<dbReference type="PANTHER" id="PTHR13947:SF37">
    <property type="entry name" value="LD18367P"/>
    <property type="match status" value="1"/>
</dbReference>
<dbReference type="InterPro" id="IPR000835">
    <property type="entry name" value="HTH_MarR-typ"/>
</dbReference>
<dbReference type="PROSITE" id="PS50995">
    <property type="entry name" value="HTH_MARR_2"/>
    <property type="match status" value="1"/>
</dbReference>
<keyword evidence="1" id="KW-0808">Transferase</keyword>
<accession>A0ABQ4EWL9</accession>
<dbReference type="Pfam" id="PF01047">
    <property type="entry name" value="MarR"/>
    <property type="match status" value="1"/>
</dbReference>
<dbReference type="RefSeq" id="WP_203860429.1">
    <property type="nucleotide sequence ID" value="NZ_BAAAZQ010000009.1"/>
</dbReference>
<reference evidence="4 5" key="1">
    <citation type="submission" date="2021-01" db="EMBL/GenBank/DDBJ databases">
        <title>Whole genome shotgun sequence of Plantactinospora mayteni NBRC 109088.</title>
        <authorList>
            <person name="Komaki H."/>
            <person name="Tamura T."/>
        </authorList>
    </citation>
    <scope>NUCLEOTIDE SEQUENCE [LARGE SCALE GENOMIC DNA]</scope>
    <source>
        <strain evidence="4 5">NBRC 109088</strain>
    </source>
</reference>